<dbReference type="PANTHER" id="PTHR14969:SF13">
    <property type="entry name" value="AT30094P"/>
    <property type="match status" value="1"/>
</dbReference>
<dbReference type="Pfam" id="PF01569">
    <property type="entry name" value="PAP2"/>
    <property type="match status" value="1"/>
</dbReference>
<evidence type="ECO:0000256" key="1">
    <source>
        <dbReference type="SAM" id="Phobius"/>
    </source>
</evidence>
<reference evidence="3 4" key="2">
    <citation type="submission" date="2006-07" db="EMBL/GenBank/DDBJ databases">
        <title>Sequencing of the draft genome and assembly of Chlorobium ferroxidans DSM 13031.</title>
        <authorList>
            <consortium name="US DOE Joint Genome Institute (JGI-PGF)"/>
            <person name="Copeland A."/>
            <person name="Lucas S."/>
            <person name="Lapidus A."/>
            <person name="Barry K."/>
            <person name="Glavina del Rio T."/>
            <person name="Dalin E."/>
            <person name="Tice H."/>
            <person name="Bruce D."/>
            <person name="Pitluck S."/>
            <person name="Richardson P."/>
        </authorList>
    </citation>
    <scope>NUCLEOTIDE SEQUENCE [LARGE SCALE GENOMIC DNA]</scope>
    <source>
        <strain evidence="3 4">DSM 13031</strain>
    </source>
</reference>
<dbReference type="InterPro" id="IPR036938">
    <property type="entry name" value="PAP2/HPO_sf"/>
</dbReference>
<feature type="transmembrane region" description="Helical" evidence="1">
    <location>
        <begin position="57"/>
        <end position="78"/>
    </location>
</feature>
<keyword evidence="4" id="KW-1185">Reference proteome</keyword>
<sequence length="200" mass="22321">MAPIEQADVWLFRLLNLRLVHPAVDDLMVFLTNGSLSRHIGILAALFMVIRRGRQGFLVILLALLAVGMADFIASGIFKPLVERIRPCFALDQVRLLIHQSRSYSFASSHAANSAAVAAITWIFFHRGERIEKLFTVLMIAYALAIGFSRIYVGVHYPGDVLGGIMIGLFSAAIVYLLFSWMVKNIVQPRFMRQNALSGE</sequence>
<keyword evidence="1" id="KW-1133">Transmembrane helix</keyword>
<reference evidence="3 4" key="1">
    <citation type="submission" date="2006-07" db="EMBL/GenBank/DDBJ databases">
        <title>Annotation of the draft genome assembly of Chlorobium ferroxidans DSM 13031.</title>
        <authorList>
            <consortium name="US DOE Joint Genome Institute (JGI-ORNL)"/>
            <person name="Larimer F."/>
            <person name="Land M."/>
            <person name="Hauser L."/>
        </authorList>
    </citation>
    <scope>NUCLEOTIDE SEQUENCE [LARGE SCALE GENOMIC DNA]</scope>
    <source>
        <strain evidence="3 4">DSM 13031</strain>
    </source>
</reference>
<protein>
    <submittedName>
        <fullName evidence="3">Phosphoesterase, PA-phosphatase related</fullName>
    </submittedName>
</protein>
<dbReference type="RefSeq" id="WP_006367056.1">
    <property type="nucleotide sequence ID" value="NZ_AASE01000023.1"/>
</dbReference>
<dbReference type="CDD" id="cd03395">
    <property type="entry name" value="PAP2_like_4"/>
    <property type="match status" value="1"/>
</dbReference>
<feature type="domain" description="Phosphatidic acid phosphatase type 2/haloperoxidase" evidence="2">
    <location>
        <begin position="59"/>
        <end position="176"/>
    </location>
</feature>
<dbReference type="PANTHER" id="PTHR14969">
    <property type="entry name" value="SPHINGOSINE-1-PHOSPHATE PHOSPHOHYDROLASE"/>
    <property type="match status" value="1"/>
</dbReference>
<gene>
    <name evidence="3" type="ORF">CferDRAFT_0418</name>
</gene>
<name>Q0YPV9_9CHLB</name>
<dbReference type="Gene3D" id="1.20.144.10">
    <property type="entry name" value="Phosphatidic acid phosphatase type 2/haloperoxidase"/>
    <property type="match status" value="1"/>
</dbReference>
<dbReference type="EMBL" id="AASE01000023">
    <property type="protein sequence ID" value="EAT58302.1"/>
    <property type="molecule type" value="Genomic_DNA"/>
</dbReference>
<dbReference type="OrthoDB" id="9789113at2"/>
<proteinExistence type="predicted"/>
<keyword evidence="1" id="KW-0472">Membrane</keyword>
<dbReference type="SMART" id="SM00014">
    <property type="entry name" value="acidPPc"/>
    <property type="match status" value="1"/>
</dbReference>
<feature type="transmembrane region" description="Helical" evidence="1">
    <location>
        <begin position="27"/>
        <end position="50"/>
    </location>
</feature>
<keyword evidence="1" id="KW-0812">Transmembrane</keyword>
<evidence type="ECO:0000259" key="2">
    <source>
        <dbReference type="SMART" id="SM00014"/>
    </source>
</evidence>
<dbReference type="InterPro" id="IPR000326">
    <property type="entry name" value="PAP2/HPO"/>
</dbReference>
<feature type="transmembrane region" description="Helical" evidence="1">
    <location>
        <begin position="161"/>
        <end position="183"/>
    </location>
</feature>
<dbReference type="AlphaFoldDB" id="Q0YPV9"/>
<accession>Q0YPV9</accession>
<organism evidence="3 4">
    <name type="scientific">Chlorobium ferrooxidans DSM 13031</name>
    <dbReference type="NCBI Taxonomy" id="377431"/>
    <lineage>
        <taxon>Bacteria</taxon>
        <taxon>Pseudomonadati</taxon>
        <taxon>Chlorobiota</taxon>
        <taxon>Chlorobiia</taxon>
        <taxon>Chlorobiales</taxon>
        <taxon>Chlorobiaceae</taxon>
        <taxon>Chlorobium/Pelodictyon group</taxon>
        <taxon>Chlorobium</taxon>
    </lineage>
</organism>
<feature type="transmembrane region" description="Helical" evidence="1">
    <location>
        <begin position="104"/>
        <end position="125"/>
    </location>
</feature>
<feature type="transmembrane region" description="Helical" evidence="1">
    <location>
        <begin position="134"/>
        <end position="155"/>
    </location>
</feature>
<evidence type="ECO:0000313" key="3">
    <source>
        <dbReference type="EMBL" id="EAT58302.1"/>
    </source>
</evidence>
<dbReference type="SUPFAM" id="SSF48317">
    <property type="entry name" value="Acid phosphatase/Vanadium-dependent haloperoxidase"/>
    <property type="match status" value="1"/>
</dbReference>
<comment type="caution">
    <text evidence="3">The sequence shown here is derived from an EMBL/GenBank/DDBJ whole genome shotgun (WGS) entry which is preliminary data.</text>
</comment>
<dbReference type="Proteomes" id="UP000004162">
    <property type="component" value="Unassembled WGS sequence"/>
</dbReference>
<evidence type="ECO:0000313" key="4">
    <source>
        <dbReference type="Proteomes" id="UP000004162"/>
    </source>
</evidence>